<dbReference type="PIRSF" id="PIRSF018266">
    <property type="entry name" value="FecR"/>
    <property type="match status" value="1"/>
</dbReference>
<evidence type="ECO:0000259" key="2">
    <source>
        <dbReference type="Pfam" id="PF04773"/>
    </source>
</evidence>
<dbReference type="eggNOG" id="COG3712">
    <property type="taxonomic scope" value="Bacteria"/>
</dbReference>
<dbReference type="Pfam" id="PF04773">
    <property type="entry name" value="FecR"/>
    <property type="match status" value="1"/>
</dbReference>
<dbReference type="Proteomes" id="UP000004690">
    <property type="component" value="Unassembled WGS sequence"/>
</dbReference>
<dbReference type="InterPro" id="IPR012373">
    <property type="entry name" value="Ferrdict_sens_TM"/>
</dbReference>
<gene>
    <name evidence="4" type="ORF">JoomaDRAFT_3133</name>
</gene>
<dbReference type="PANTHER" id="PTHR30273:SF2">
    <property type="entry name" value="PROTEIN FECR"/>
    <property type="match status" value="1"/>
</dbReference>
<keyword evidence="5" id="KW-1185">Reference proteome</keyword>
<dbReference type="GO" id="GO:0016989">
    <property type="term" value="F:sigma factor antagonist activity"/>
    <property type="evidence" value="ECO:0007669"/>
    <property type="project" value="TreeGrafter"/>
</dbReference>
<dbReference type="HOGENOM" id="CLU_050192_1_1_10"/>
<dbReference type="PANTHER" id="PTHR30273">
    <property type="entry name" value="PERIPLASMIC SIGNAL SENSOR AND SIGMA FACTOR ACTIVATOR FECR-RELATED"/>
    <property type="match status" value="1"/>
</dbReference>
<dbReference type="STRING" id="926559.JoomaDRAFT_3133"/>
<dbReference type="RefSeq" id="WP_008614074.1">
    <property type="nucleotide sequence ID" value="NZ_JH651379.1"/>
</dbReference>
<dbReference type="InterPro" id="IPR006860">
    <property type="entry name" value="FecR"/>
</dbReference>
<feature type="domain" description="Protein FecR C-terminal" evidence="3">
    <location>
        <begin position="307"/>
        <end position="376"/>
    </location>
</feature>
<sequence>MKELLKKYIEGKTDATETETVENWILSSDKNQKTYNILKTANTINSFEETEARINVDKELIKLKASKTKSSKSIRTYYKYAAIFIVLLGGAYIFLIQNSFQQKSIPENAITLTLDDGTIKVISENSEEEILSSTGKMVGVKGLNKIVYKNIANNIETEAVSYNTLNVPYGKQFNLELADGSVIYLNAGSRITYPTNFNGQKHREVLISGEAFFEIAKDTLHPFVVRANNLGVQVYGTKFNVSAYKEDATVQTVLVEGSVGLYSENEDKKTETTFLKPGYMAIWEKADENISIGKTDVSIYTSWMQGELVFKHMPFRNILKKLERHYNVSIDMPTDSIANLTFTASFNEDKALPEVLETFKQYYGIHYQINNNKVNIY</sequence>
<protein>
    <submittedName>
        <fullName evidence="4">Fe2+-dicitrate sensor, membrane component</fullName>
    </submittedName>
</protein>
<dbReference type="Gene3D" id="3.55.50.30">
    <property type="match status" value="1"/>
</dbReference>
<feature type="domain" description="FecR protein" evidence="2">
    <location>
        <begin position="165"/>
        <end position="259"/>
    </location>
</feature>
<evidence type="ECO:0000313" key="5">
    <source>
        <dbReference type="Proteomes" id="UP000004690"/>
    </source>
</evidence>
<proteinExistence type="predicted"/>
<feature type="transmembrane region" description="Helical" evidence="1">
    <location>
        <begin position="77"/>
        <end position="95"/>
    </location>
</feature>
<keyword evidence="1" id="KW-0472">Membrane</keyword>
<dbReference type="AlphaFoldDB" id="I3C8Z2"/>
<reference evidence="4 5" key="1">
    <citation type="submission" date="2012-02" db="EMBL/GenBank/DDBJ databases">
        <title>Improved High-Quality Draft genome of Joostella marina DSM 19592.</title>
        <authorList>
            <consortium name="US DOE Joint Genome Institute (JGI-PGF)"/>
            <person name="Lucas S."/>
            <person name="Copeland A."/>
            <person name="Lapidus A."/>
            <person name="Bruce D."/>
            <person name="Goodwin L."/>
            <person name="Pitluck S."/>
            <person name="Peters L."/>
            <person name="Chertkov O."/>
            <person name="Ovchinnikova G."/>
            <person name="Kyrpides N."/>
            <person name="Mavromatis K."/>
            <person name="Detter J.C."/>
            <person name="Han C."/>
            <person name="Land M."/>
            <person name="Hauser L."/>
            <person name="Markowitz V."/>
            <person name="Cheng J.-F."/>
            <person name="Hugenholtz P."/>
            <person name="Woyke T."/>
            <person name="Wu D."/>
            <person name="Tindall B."/>
            <person name="Brambilla E."/>
            <person name="Klenk H.-P."/>
            <person name="Eisen J.A."/>
        </authorList>
    </citation>
    <scope>NUCLEOTIDE SEQUENCE [LARGE SCALE GENOMIC DNA]</scope>
    <source>
        <strain evidence="4 5">DSM 19592</strain>
    </source>
</reference>
<dbReference type="InterPro" id="IPR032508">
    <property type="entry name" value="FecR_C"/>
</dbReference>
<keyword evidence="1" id="KW-0812">Transmembrane</keyword>
<accession>I3C8Z2</accession>
<evidence type="ECO:0000313" key="4">
    <source>
        <dbReference type="EMBL" id="EIJ40085.1"/>
    </source>
</evidence>
<dbReference type="EMBL" id="JH651379">
    <property type="protein sequence ID" value="EIJ40085.1"/>
    <property type="molecule type" value="Genomic_DNA"/>
</dbReference>
<evidence type="ECO:0000256" key="1">
    <source>
        <dbReference type="SAM" id="Phobius"/>
    </source>
</evidence>
<evidence type="ECO:0000259" key="3">
    <source>
        <dbReference type="Pfam" id="PF16344"/>
    </source>
</evidence>
<keyword evidence="1" id="KW-1133">Transmembrane helix</keyword>
<name>I3C8Z2_9FLAO</name>
<organism evidence="4 5">
    <name type="scientific">Galbibacter orientalis DSM 19592</name>
    <dbReference type="NCBI Taxonomy" id="926559"/>
    <lineage>
        <taxon>Bacteria</taxon>
        <taxon>Pseudomonadati</taxon>
        <taxon>Bacteroidota</taxon>
        <taxon>Flavobacteriia</taxon>
        <taxon>Flavobacteriales</taxon>
        <taxon>Flavobacteriaceae</taxon>
        <taxon>Galbibacter</taxon>
    </lineage>
</organism>
<dbReference type="OrthoDB" id="704021at2"/>
<dbReference type="Gene3D" id="2.60.120.1440">
    <property type="match status" value="1"/>
</dbReference>
<dbReference type="Pfam" id="PF16344">
    <property type="entry name" value="FecR_C"/>
    <property type="match status" value="1"/>
</dbReference>